<accession>A0A9D1F4C1</accession>
<reference evidence="5" key="2">
    <citation type="journal article" date="2021" name="PeerJ">
        <title>Extensive microbial diversity within the chicken gut microbiome revealed by metagenomics and culture.</title>
        <authorList>
            <person name="Gilroy R."/>
            <person name="Ravi A."/>
            <person name="Getino M."/>
            <person name="Pursley I."/>
            <person name="Horton D.L."/>
            <person name="Alikhan N.F."/>
            <person name="Baker D."/>
            <person name="Gharbi K."/>
            <person name="Hall N."/>
            <person name="Watson M."/>
            <person name="Adriaenssens E.M."/>
            <person name="Foster-Nyarko E."/>
            <person name="Jarju S."/>
            <person name="Secka A."/>
            <person name="Antonio M."/>
            <person name="Oren A."/>
            <person name="Chaudhuri R.R."/>
            <person name="La Ragione R."/>
            <person name="Hildebrand F."/>
            <person name="Pallen M.J."/>
        </authorList>
    </citation>
    <scope>NUCLEOTIDE SEQUENCE</scope>
    <source>
        <strain evidence="5">CHK178-757</strain>
    </source>
</reference>
<dbReference type="AlphaFoldDB" id="A0A9D1F4C1"/>
<keyword evidence="3" id="KW-1133">Transmembrane helix</keyword>
<reference evidence="5" key="1">
    <citation type="submission" date="2020-10" db="EMBL/GenBank/DDBJ databases">
        <authorList>
            <person name="Gilroy R."/>
        </authorList>
    </citation>
    <scope>NUCLEOTIDE SEQUENCE</scope>
    <source>
        <strain evidence="5">CHK178-757</strain>
    </source>
</reference>
<evidence type="ECO:0000313" key="5">
    <source>
        <dbReference type="EMBL" id="HIS47283.1"/>
    </source>
</evidence>
<comment type="subcellular location">
    <subcellularLocation>
        <location evidence="1">Membrane</location>
        <topology evidence="1">Multi-pass membrane protein</topology>
    </subcellularLocation>
</comment>
<name>A0A9D1F4C1_9FIRM</name>
<dbReference type="PANTHER" id="PTHR31746:SF2">
    <property type="entry name" value="TRANSMEMBRANE PROTEIN 229A"/>
    <property type="match status" value="1"/>
</dbReference>
<dbReference type="Proteomes" id="UP000823927">
    <property type="component" value="Unassembled WGS sequence"/>
</dbReference>
<evidence type="ECO:0000256" key="4">
    <source>
        <dbReference type="ARBA" id="ARBA00023136"/>
    </source>
</evidence>
<protein>
    <submittedName>
        <fullName evidence="5">Uncharacterized protein</fullName>
    </submittedName>
</protein>
<dbReference type="Pfam" id="PF06541">
    <property type="entry name" value="ABC_trans_CmpB"/>
    <property type="match status" value="1"/>
</dbReference>
<evidence type="ECO:0000313" key="6">
    <source>
        <dbReference type="Proteomes" id="UP000823927"/>
    </source>
</evidence>
<dbReference type="InterPro" id="IPR010540">
    <property type="entry name" value="CmpB_TMEM229"/>
</dbReference>
<evidence type="ECO:0000256" key="3">
    <source>
        <dbReference type="ARBA" id="ARBA00022989"/>
    </source>
</evidence>
<keyword evidence="2" id="KW-0812">Transmembrane</keyword>
<gene>
    <name evidence="5" type="ORF">IAB46_06950</name>
</gene>
<dbReference type="EMBL" id="DVIT01000026">
    <property type="protein sequence ID" value="HIS47283.1"/>
    <property type="molecule type" value="Genomic_DNA"/>
</dbReference>
<evidence type="ECO:0000256" key="1">
    <source>
        <dbReference type="ARBA" id="ARBA00004141"/>
    </source>
</evidence>
<evidence type="ECO:0000256" key="2">
    <source>
        <dbReference type="ARBA" id="ARBA00022692"/>
    </source>
</evidence>
<proteinExistence type="predicted"/>
<organism evidence="5 6">
    <name type="scientific">Candidatus Scybalocola faecigallinarum</name>
    <dbReference type="NCBI Taxonomy" id="2840941"/>
    <lineage>
        <taxon>Bacteria</taxon>
        <taxon>Bacillati</taxon>
        <taxon>Bacillota</taxon>
        <taxon>Clostridia</taxon>
        <taxon>Lachnospirales</taxon>
        <taxon>Lachnospiraceae</taxon>
        <taxon>Lachnospiraceae incertae sedis</taxon>
        <taxon>Candidatus Scybalocola (ex Gilroy et al. 2021)</taxon>
    </lineage>
</organism>
<sequence>MKKDFILCGLTGWCMEVLWTGLCSMMSRDPKLTCKTSIWMFPIYGMASFLSPMCRHLKGKNLMLRGGVYTLCIFAAEFTTGSILKKYQVCPWDYSGQKTNIRGLIKLNYAPLWFGAGLFFEKLLSHPE</sequence>
<dbReference type="GO" id="GO:0016020">
    <property type="term" value="C:membrane"/>
    <property type="evidence" value="ECO:0007669"/>
    <property type="project" value="UniProtKB-SubCell"/>
</dbReference>
<keyword evidence="4" id="KW-0472">Membrane</keyword>
<dbReference type="PANTHER" id="PTHR31746">
    <property type="entry name" value="TRANSMEMBRANE PROTEIN 229 FAMILY MEMBER"/>
    <property type="match status" value="1"/>
</dbReference>
<comment type="caution">
    <text evidence="5">The sequence shown here is derived from an EMBL/GenBank/DDBJ whole genome shotgun (WGS) entry which is preliminary data.</text>
</comment>